<dbReference type="InterPro" id="IPR023120">
    <property type="entry name" value="WHTH_transcript_rep_HrcA_IDD"/>
</dbReference>
<dbReference type="PANTHER" id="PTHR34824:SF1">
    <property type="entry name" value="HEAT-INDUCIBLE TRANSCRIPTION REPRESSOR HRCA"/>
    <property type="match status" value="1"/>
</dbReference>
<dbReference type="PANTHER" id="PTHR34824">
    <property type="entry name" value="HEAT-INDUCIBLE TRANSCRIPTION REPRESSOR HRCA"/>
    <property type="match status" value="1"/>
</dbReference>
<dbReference type="GO" id="GO:0003677">
    <property type="term" value="F:DNA binding"/>
    <property type="evidence" value="ECO:0007669"/>
    <property type="project" value="InterPro"/>
</dbReference>
<dbReference type="Gene3D" id="1.10.10.10">
    <property type="entry name" value="Winged helix-like DNA-binding domain superfamily/Winged helix DNA-binding domain"/>
    <property type="match status" value="1"/>
</dbReference>
<dbReference type="InterPro" id="IPR036390">
    <property type="entry name" value="WH_DNA-bd_sf"/>
</dbReference>
<dbReference type="OrthoDB" id="9783139at2"/>
<reference evidence="7 8" key="1">
    <citation type="submission" date="2015-10" db="EMBL/GenBank/DDBJ databases">
        <title>Draft Genome Sequence of Chlorobium limicola strain Frasassi Growing under Artificial Lighting in the Frasassi Cave System.</title>
        <authorList>
            <person name="Mansor M."/>
            <person name="Macalady J."/>
        </authorList>
    </citation>
    <scope>NUCLEOTIDE SEQUENCE [LARGE SCALE GENOMIC DNA]</scope>
    <source>
        <strain evidence="7 8">Frasassi</strain>
    </source>
</reference>
<evidence type="ECO:0000313" key="7">
    <source>
        <dbReference type="EMBL" id="KUL24153.1"/>
    </source>
</evidence>
<dbReference type="Pfam" id="PF01628">
    <property type="entry name" value="HrcA"/>
    <property type="match status" value="1"/>
</dbReference>
<dbReference type="HAMAP" id="MF_00081">
    <property type="entry name" value="HrcA"/>
    <property type="match status" value="1"/>
</dbReference>
<dbReference type="InterPro" id="IPR021153">
    <property type="entry name" value="HrcA_C"/>
</dbReference>
<keyword evidence="8" id="KW-1185">Reference proteome</keyword>
<evidence type="ECO:0000256" key="3">
    <source>
        <dbReference type="ARBA" id="ARBA00023016"/>
    </source>
</evidence>
<comment type="similarity">
    <text evidence="5">Belongs to the HrcA family.</text>
</comment>
<evidence type="ECO:0000256" key="2">
    <source>
        <dbReference type="ARBA" id="ARBA00023015"/>
    </source>
</evidence>
<dbReference type="Proteomes" id="UP000053937">
    <property type="component" value="Unassembled WGS sequence"/>
</dbReference>
<dbReference type="InterPro" id="IPR029016">
    <property type="entry name" value="GAF-like_dom_sf"/>
</dbReference>
<evidence type="ECO:0000259" key="6">
    <source>
        <dbReference type="Pfam" id="PF01628"/>
    </source>
</evidence>
<keyword evidence="4 5" id="KW-0804">Transcription</keyword>
<comment type="caution">
    <text evidence="7">The sequence shown here is derived from an EMBL/GenBank/DDBJ whole genome shotgun (WGS) entry which is preliminary data.</text>
</comment>
<dbReference type="Gene3D" id="3.30.390.60">
    <property type="entry name" value="Heat-inducible transcription repressor hrca homolog, domain 3"/>
    <property type="match status" value="1"/>
</dbReference>
<keyword evidence="3 5" id="KW-0346">Stress response</keyword>
<protein>
    <recommendedName>
        <fullName evidence="5">Heat-inducible transcription repressor HrcA</fullName>
    </recommendedName>
</protein>
<dbReference type="EMBL" id="LMBR01000174">
    <property type="protein sequence ID" value="KUL24153.1"/>
    <property type="molecule type" value="Genomic_DNA"/>
</dbReference>
<proteinExistence type="inferred from homology"/>
<evidence type="ECO:0000256" key="5">
    <source>
        <dbReference type="HAMAP-Rule" id="MF_00081"/>
    </source>
</evidence>
<dbReference type="GO" id="GO:0045892">
    <property type="term" value="P:negative regulation of DNA-templated transcription"/>
    <property type="evidence" value="ECO:0007669"/>
    <property type="project" value="UniProtKB-UniRule"/>
</dbReference>
<dbReference type="SUPFAM" id="SSF46785">
    <property type="entry name" value="Winged helix' DNA-binding domain"/>
    <property type="match status" value="1"/>
</dbReference>
<keyword evidence="1 5" id="KW-0678">Repressor</keyword>
<sequence>MDSSELTLRERQVLGIVIQSYVVSAAPVGSRYIARNYNLGLSDATIRNVMADLEREGFISQPHTSAGRVPTDKGYRYYVDLIMHVQRVNDEEKRRIDADFGQLNCERKGTSTEVLFSAARVLGTISRQLSVVLSPAFSNAVFEKLDMVLLSSSRMMVILSIRSLFLRTIVMELDIEVSRQMVDDVVAVLNERLSGLTLAEIRRTLVVRLSDCTCDSALLDRIVRSSGELFDETPMIERLYISGAEYIIDQPEFKQPEKVRDLISMIEDKTSVAKLVDDATVAVDAVKPQGMDVSITIGKENIERKAGELTILSTPYYVGNMVGKLGILGPTRMDYEHAVRVLNYMADCLSTTLSEVP</sequence>
<dbReference type="RefSeq" id="WP_059139226.1">
    <property type="nucleotide sequence ID" value="NZ_LMBR01000174.1"/>
</dbReference>
<accession>A0A101JCA4</accession>
<evidence type="ECO:0000313" key="8">
    <source>
        <dbReference type="Proteomes" id="UP000053937"/>
    </source>
</evidence>
<evidence type="ECO:0000256" key="1">
    <source>
        <dbReference type="ARBA" id="ARBA00022491"/>
    </source>
</evidence>
<feature type="domain" description="Heat-inducible transcription repressor HrcA C-terminal" evidence="6">
    <location>
        <begin position="113"/>
        <end position="339"/>
    </location>
</feature>
<dbReference type="AlphaFoldDB" id="A0A101JCA4"/>
<keyword evidence="2 5" id="KW-0805">Transcription regulation</keyword>
<dbReference type="InterPro" id="IPR002571">
    <property type="entry name" value="HrcA"/>
</dbReference>
<dbReference type="PIRSF" id="PIRSF005485">
    <property type="entry name" value="HrcA"/>
    <property type="match status" value="1"/>
</dbReference>
<dbReference type="InterPro" id="IPR036388">
    <property type="entry name" value="WH-like_DNA-bd_sf"/>
</dbReference>
<comment type="function">
    <text evidence="5">Negative regulator of class I heat shock genes (grpE-dnaK-dnaJ and groELS operons). Prevents heat-shock induction of these operons.</text>
</comment>
<dbReference type="NCBIfam" id="TIGR00331">
    <property type="entry name" value="hrcA"/>
    <property type="match status" value="1"/>
</dbReference>
<dbReference type="SUPFAM" id="SSF55781">
    <property type="entry name" value="GAF domain-like"/>
    <property type="match status" value="1"/>
</dbReference>
<evidence type="ECO:0000256" key="4">
    <source>
        <dbReference type="ARBA" id="ARBA00023163"/>
    </source>
</evidence>
<gene>
    <name evidence="5" type="primary">hrcA</name>
    <name evidence="7" type="ORF">ASB62_07050</name>
</gene>
<name>A0A101JCA4_CHLLI</name>
<dbReference type="Gene3D" id="3.30.450.40">
    <property type="match status" value="1"/>
</dbReference>
<organism evidence="7 8">
    <name type="scientific">Chlorobium limicola</name>
    <dbReference type="NCBI Taxonomy" id="1092"/>
    <lineage>
        <taxon>Bacteria</taxon>
        <taxon>Pseudomonadati</taxon>
        <taxon>Chlorobiota</taxon>
        <taxon>Chlorobiia</taxon>
        <taxon>Chlorobiales</taxon>
        <taxon>Chlorobiaceae</taxon>
        <taxon>Chlorobium/Pelodictyon group</taxon>
        <taxon>Chlorobium</taxon>
    </lineage>
</organism>